<organism evidence="8 9">
    <name type="scientific">Polyrhizophydium stewartii</name>
    <dbReference type="NCBI Taxonomy" id="2732419"/>
    <lineage>
        <taxon>Eukaryota</taxon>
        <taxon>Fungi</taxon>
        <taxon>Fungi incertae sedis</taxon>
        <taxon>Chytridiomycota</taxon>
        <taxon>Chytridiomycota incertae sedis</taxon>
        <taxon>Chytridiomycetes</taxon>
        <taxon>Rhizophydiales</taxon>
        <taxon>Rhizophydiales incertae sedis</taxon>
        <taxon>Polyrhizophydium</taxon>
    </lineage>
</organism>
<dbReference type="EMBL" id="JADGIZ020000058">
    <property type="protein sequence ID" value="KAL2912734.1"/>
    <property type="molecule type" value="Genomic_DNA"/>
</dbReference>
<comment type="subcellular location">
    <subcellularLocation>
        <location evidence="1 6">Nucleus</location>
    </subcellularLocation>
</comment>
<evidence type="ECO:0000313" key="8">
    <source>
        <dbReference type="EMBL" id="KAL2912734.1"/>
    </source>
</evidence>
<evidence type="ECO:0000256" key="7">
    <source>
        <dbReference type="SAM" id="MobiDB-lite"/>
    </source>
</evidence>
<dbReference type="InterPro" id="IPR011082">
    <property type="entry name" value="Exosome-assoc_fac/DNA_repair"/>
</dbReference>
<accession>A0ABR4MZS0</accession>
<keyword evidence="4 6" id="KW-0694">RNA-binding</keyword>
<keyword evidence="5 6" id="KW-0539">Nucleus</keyword>
<reference evidence="8 9" key="1">
    <citation type="submission" date="2023-09" db="EMBL/GenBank/DDBJ databases">
        <title>Pangenome analysis of Batrachochytrium dendrobatidis and related Chytrids.</title>
        <authorList>
            <person name="Yacoub M.N."/>
            <person name="Stajich J.E."/>
            <person name="James T.Y."/>
        </authorList>
    </citation>
    <scope>NUCLEOTIDE SEQUENCE [LARGE SCALE GENOMIC DNA]</scope>
    <source>
        <strain evidence="8 9">JEL0888</strain>
    </source>
</reference>
<keyword evidence="9" id="KW-1185">Reference proteome</keyword>
<dbReference type="InterPro" id="IPR007146">
    <property type="entry name" value="Sas10/Utp3/C1D"/>
</dbReference>
<comment type="caution">
    <text evidence="8">The sequence shown here is derived from an EMBL/GenBank/DDBJ whole genome shotgun (WGS) entry which is preliminary data.</text>
</comment>
<evidence type="ECO:0000256" key="2">
    <source>
        <dbReference type="ARBA" id="ARBA00009154"/>
    </source>
</evidence>
<evidence type="ECO:0000256" key="1">
    <source>
        <dbReference type="ARBA" id="ARBA00004123"/>
    </source>
</evidence>
<name>A0ABR4MZS0_9FUNG</name>
<feature type="region of interest" description="Disordered" evidence="7">
    <location>
        <begin position="167"/>
        <end position="228"/>
    </location>
</feature>
<keyword evidence="3 6" id="KW-0698">rRNA processing</keyword>
<gene>
    <name evidence="8" type="ORF">HK105_207726</name>
</gene>
<comment type="similarity">
    <text evidence="2 6">Belongs to the C1D family.</text>
</comment>
<comment type="function">
    <text evidence="6">Required for exosome-dependent processing of pre-rRNA and small nucleolar RNA (snRNA) precursors. Involved in processing of 35S pre-rRNA at the A0, A1 and A2 sites.</text>
</comment>
<proteinExistence type="inferred from homology"/>
<dbReference type="Pfam" id="PF04000">
    <property type="entry name" value="Sas10_Utp3"/>
    <property type="match status" value="1"/>
</dbReference>
<protein>
    <recommendedName>
        <fullName evidence="6">Exosome complex protein</fullName>
    </recommendedName>
</protein>
<evidence type="ECO:0000256" key="6">
    <source>
        <dbReference type="RuleBase" id="RU368003"/>
    </source>
</evidence>
<dbReference type="PANTHER" id="PTHR15341">
    <property type="entry name" value="SUN-COR STEROID HORMONE RECEPTOR CO-REPRESSOR"/>
    <property type="match status" value="1"/>
</dbReference>
<feature type="region of interest" description="Disordered" evidence="7">
    <location>
        <begin position="128"/>
        <end position="153"/>
    </location>
</feature>
<evidence type="ECO:0000256" key="5">
    <source>
        <dbReference type="ARBA" id="ARBA00023242"/>
    </source>
</evidence>
<evidence type="ECO:0000256" key="4">
    <source>
        <dbReference type="ARBA" id="ARBA00022884"/>
    </source>
</evidence>
<sequence>MEATEAIEAKARALREQAGDTEIALDELCGIPLEDRMAELDAVEKARLLTTVAYAVSSLAFVCLKLNGVPPKTHPVKKELDRIKHYFEKIEAATPAGKAPMRIDQGAAKRFLHHTLAANPEIHDEIRQHQQEERQRQRQRQRQADQDAEDGGDKIVQDAAEFIKQLRAEVDSAEAGRATPPPPLKRTRSAGSGGSPPSNTDGGAVVGDGGAGKAVRANARQGGRAPKK</sequence>
<dbReference type="PANTHER" id="PTHR15341:SF3">
    <property type="entry name" value="NUCLEAR NUCLEIC ACID-BINDING PROTEIN C1D"/>
    <property type="match status" value="1"/>
</dbReference>
<dbReference type="Proteomes" id="UP001527925">
    <property type="component" value="Unassembled WGS sequence"/>
</dbReference>
<evidence type="ECO:0000256" key="3">
    <source>
        <dbReference type="ARBA" id="ARBA00022552"/>
    </source>
</evidence>
<evidence type="ECO:0000313" key="9">
    <source>
        <dbReference type="Proteomes" id="UP001527925"/>
    </source>
</evidence>